<sequence length="475" mass="52552">MDQLLQDPQGQHVVLFTHNEQSHITPLFNLARLLASRGLQVTCALPATAYASYISNNNNNNNNPSTGPDANLQVESVEESPQHSSDDLLLLQKKLEEGLLCLLGRLQPPPLFLIADVMYFTWSQEVANRLGLSLFLFAPFFATTLLVACHLPQLLQRGLLPFQTGTEEEVIDFIPGLMEGFRIADIPLEFLGRNSAELEAFNFLDYCKACTGLVLCNTSLAFHEVEAEAMDALMALGVRIYPIFPMLHMDWCNNSSLQLYREDDRCLSWLDGQPRGSVVYASFGSIIPLTREEIQELALGLEACGQPFLWVIRRVEGVSDVMSVLPPGFVDRVNNKLGLIVSWAPQMAVLSHPSVGCFLFHSGFASLIEAIWAGVPMIGGFYKISDQNTVFRVMTEGWRVALPLIDKSPPQSLLRNSIETAIKEVLHGERDGGTAASIRQRIAQLRAALKEAAAPNGSSRRYLDHFVDALQLSPS</sequence>
<keyword evidence="4" id="KW-0812">Transmembrane</keyword>
<keyword evidence="4" id="KW-0472">Membrane</keyword>
<name>A0A9D4UNH8_ADICA</name>
<organism evidence="5 6">
    <name type="scientific">Adiantum capillus-veneris</name>
    <name type="common">Maidenhair fern</name>
    <dbReference type="NCBI Taxonomy" id="13818"/>
    <lineage>
        <taxon>Eukaryota</taxon>
        <taxon>Viridiplantae</taxon>
        <taxon>Streptophyta</taxon>
        <taxon>Embryophyta</taxon>
        <taxon>Tracheophyta</taxon>
        <taxon>Polypodiopsida</taxon>
        <taxon>Polypodiidae</taxon>
        <taxon>Polypodiales</taxon>
        <taxon>Pteridineae</taxon>
        <taxon>Pteridaceae</taxon>
        <taxon>Vittarioideae</taxon>
        <taxon>Adiantum</taxon>
    </lineage>
</organism>
<dbReference type="InterPro" id="IPR002213">
    <property type="entry name" value="UDP_glucos_trans"/>
</dbReference>
<dbReference type="PANTHER" id="PTHR11926">
    <property type="entry name" value="GLUCOSYL/GLUCURONOSYL TRANSFERASES"/>
    <property type="match status" value="1"/>
</dbReference>
<dbReference type="SUPFAM" id="SSF53756">
    <property type="entry name" value="UDP-Glycosyltransferase/glycogen phosphorylase"/>
    <property type="match status" value="1"/>
</dbReference>
<keyword evidence="2" id="KW-0808">Transferase</keyword>
<reference evidence="5" key="1">
    <citation type="submission" date="2021-01" db="EMBL/GenBank/DDBJ databases">
        <title>Adiantum capillus-veneris genome.</title>
        <authorList>
            <person name="Fang Y."/>
            <person name="Liao Q."/>
        </authorList>
    </citation>
    <scope>NUCLEOTIDE SEQUENCE</scope>
    <source>
        <strain evidence="5">H3</strain>
        <tissue evidence="5">Leaf</tissue>
    </source>
</reference>
<proteinExistence type="inferred from homology"/>
<dbReference type="GO" id="GO:0008194">
    <property type="term" value="F:UDP-glycosyltransferase activity"/>
    <property type="evidence" value="ECO:0007669"/>
    <property type="project" value="InterPro"/>
</dbReference>
<dbReference type="EMBL" id="JABFUD020000014">
    <property type="protein sequence ID" value="KAI5070503.1"/>
    <property type="molecule type" value="Genomic_DNA"/>
</dbReference>
<evidence type="ECO:0008006" key="7">
    <source>
        <dbReference type="Google" id="ProtNLM"/>
    </source>
</evidence>
<evidence type="ECO:0000256" key="1">
    <source>
        <dbReference type="ARBA" id="ARBA00009995"/>
    </source>
</evidence>
<accession>A0A9D4UNH8</accession>
<dbReference type="PANTHER" id="PTHR11926:SF774">
    <property type="entry name" value="UDP-GLYCOSYLTRANSFERASE 85A1-RELATED"/>
    <property type="match status" value="1"/>
</dbReference>
<dbReference type="Gene3D" id="3.40.50.2000">
    <property type="entry name" value="Glycogen Phosphorylase B"/>
    <property type="match status" value="2"/>
</dbReference>
<keyword evidence="4" id="KW-1133">Transmembrane helix</keyword>
<dbReference type="Proteomes" id="UP000886520">
    <property type="component" value="Chromosome 14"/>
</dbReference>
<evidence type="ECO:0000313" key="5">
    <source>
        <dbReference type="EMBL" id="KAI5070503.1"/>
    </source>
</evidence>
<evidence type="ECO:0000256" key="3">
    <source>
        <dbReference type="SAM" id="MobiDB-lite"/>
    </source>
</evidence>
<protein>
    <recommendedName>
        <fullName evidence="7">Glycosyltransferase</fullName>
    </recommendedName>
</protein>
<dbReference type="AlphaFoldDB" id="A0A9D4UNH8"/>
<evidence type="ECO:0000256" key="2">
    <source>
        <dbReference type="ARBA" id="ARBA00022679"/>
    </source>
</evidence>
<dbReference type="OrthoDB" id="5835829at2759"/>
<dbReference type="CDD" id="cd03784">
    <property type="entry name" value="GT1_Gtf-like"/>
    <property type="match status" value="1"/>
</dbReference>
<evidence type="ECO:0000313" key="6">
    <source>
        <dbReference type="Proteomes" id="UP000886520"/>
    </source>
</evidence>
<comment type="caution">
    <text evidence="5">The sequence shown here is derived from an EMBL/GenBank/DDBJ whole genome shotgun (WGS) entry which is preliminary data.</text>
</comment>
<feature type="region of interest" description="Disordered" evidence="3">
    <location>
        <begin position="59"/>
        <end position="78"/>
    </location>
</feature>
<keyword evidence="6" id="KW-1185">Reference proteome</keyword>
<dbReference type="Pfam" id="PF00201">
    <property type="entry name" value="UDPGT"/>
    <property type="match status" value="1"/>
</dbReference>
<comment type="similarity">
    <text evidence="1">Belongs to the UDP-glycosyltransferase family.</text>
</comment>
<feature type="transmembrane region" description="Helical" evidence="4">
    <location>
        <begin position="132"/>
        <end position="151"/>
    </location>
</feature>
<evidence type="ECO:0000256" key="4">
    <source>
        <dbReference type="SAM" id="Phobius"/>
    </source>
</evidence>
<gene>
    <name evidence="5" type="ORF">GOP47_0014846</name>
</gene>
<dbReference type="FunFam" id="3.40.50.2000:FF:000056">
    <property type="entry name" value="Glycosyltransferase"/>
    <property type="match status" value="1"/>
</dbReference>